<keyword evidence="3" id="KW-1185">Reference proteome</keyword>
<organism evidence="2 3">
    <name type="scientific">Sulfurirhabdus autotrophica</name>
    <dbReference type="NCBI Taxonomy" id="1706046"/>
    <lineage>
        <taxon>Bacteria</taxon>
        <taxon>Pseudomonadati</taxon>
        <taxon>Pseudomonadota</taxon>
        <taxon>Betaproteobacteria</taxon>
        <taxon>Nitrosomonadales</taxon>
        <taxon>Sulfuricellaceae</taxon>
        <taxon>Sulfurirhabdus</taxon>
    </lineage>
</organism>
<dbReference type="OrthoDB" id="8563147at2"/>
<feature type="signal peptide" evidence="1">
    <location>
        <begin position="1"/>
        <end position="20"/>
    </location>
</feature>
<dbReference type="PANTHER" id="PTHR37691:SF1">
    <property type="entry name" value="BLR3518 PROTEIN"/>
    <property type="match status" value="1"/>
</dbReference>
<dbReference type="Gene3D" id="3.40.1260.10">
    <property type="entry name" value="DsrEFH-like"/>
    <property type="match status" value="1"/>
</dbReference>
<feature type="chain" id="PRO_5020988678" evidence="1">
    <location>
        <begin position="21"/>
        <end position="159"/>
    </location>
</feature>
<sequence>MNRQILLTLIFFLLAVPVYADNTSKGPWGHAKEIEQEYSKQKVVYDAAVSTVEAMTSILDRTSYLSALNGADPFDSKIVIVLHGNEIPFFAIKNYEKYKTIMDRAQSLTVGGTIEFRMCKIAARGKGFGAEDIHGFVSLVPMGDAEIIKLQQEGFAYMR</sequence>
<evidence type="ECO:0000256" key="1">
    <source>
        <dbReference type="SAM" id="SignalP"/>
    </source>
</evidence>
<accession>A0A4V2W348</accession>
<evidence type="ECO:0000313" key="2">
    <source>
        <dbReference type="EMBL" id="TCV90569.1"/>
    </source>
</evidence>
<keyword evidence="1" id="KW-0732">Signal</keyword>
<evidence type="ECO:0000313" key="3">
    <source>
        <dbReference type="Proteomes" id="UP000295367"/>
    </source>
</evidence>
<dbReference type="PANTHER" id="PTHR37691">
    <property type="entry name" value="BLR3518 PROTEIN"/>
    <property type="match status" value="1"/>
</dbReference>
<dbReference type="SUPFAM" id="SSF75169">
    <property type="entry name" value="DsrEFH-like"/>
    <property type="match status" value="1"/>
</dbReference>
<reference evidence="2 3" key="1">
    <citation type="submission" date="2019-03" db="EMBL/GenBank/DDBJ databases">
        <title>Genomic Encyclopedia of Type Strains, Phase IV (KMG-IV): sequencing the most valuable type-strain genomes for metagenomic binning, comparative biology and taxonomic classification.</title>
        <authorList>
            <person name="Goeker M."/>
        </authorList>
    </citation>
    <scope>NUCLEOTIDE SEQUENCE [LARGE SCALE GENOMIC DNA]</scope>
    <source>
        <strain evidence="2 3">DSM 100309</strain>
    </source>
</reference>
<proteinExistence type="predicted"/>
<dbReference type="RefSeq" id="WP_124947510.1">
    <property type="nucleotide sequence ID" value="NZ_BHVT01000073.1"/>
</dbReference>
<gene>
    <name evidence="2" type="ORF">EDC63_101543</name>
</gene>
<dbReference type="InterPro" id="IPR027396">
    <property type="entry name" value="DsrEFH-like"/>
</dbReference>
<name>A0A4V2W348_9PROT</name>
<comment type="caution">
    <text evidence="2">The sequence shown here is derived from an EMBL/GenBank/DDBJ whole genome shotgun (WGS) entry which is preliminary data.</text>
</comment>
<protein>
    <submittedName>
        <fullName evidence="2">Uncharacterized protein</fullName>
    </submittedName>
</protein>
<dbReference type="Proteomes" id="UP000295367">
    <property type="component" value="Unassembled WGS sequence"/>
</dbReference>
<dbReference type="EMBL" id="SMCO01000001">
    <property type="protein sequence ID" value="TCV90569.1"/>
    <property type="molecule type" value="Genomic_DNA"/>
</dbReference>
<dbReference type="AlphaFoldDB" id="A0A4V2W348"/>